<dbReference type="NCBIfam" id="TIGR00180">
    <property type="entry name" value="parB_part"/>
    <property type="match status" value="1"/>
</dbReference>
<dbReference type="InterPro" id="IPR042075">
    <property type="entry name" value="KorB_DNA-db"/>
</dbReference>
<dbReference type="InterPro" id="IPR013741">
    <property type="entry name" value="KorB_domain"/>
</dbReference>
<dbReference type="Gene3D" id="3.90.1530.30">
    <property type="match status" value="1"/>
</dbReference>
<dbReference type="InterPro" id="IPR036086">
    <property type="entry name" value="ParB/Sulfiredoxin_sf"/>
</dbReference>
<dbReference type="OrthoDB" id="9802051at2"/>
<evidence type="ECO:0000256" key="1">
    <source>
        <dbReference type="ARBA" id="ARBA00006295"/>
    </source>
</evidence>
<dbReference type="GO" id="GO:0005694">
    <property type="term" value="C:chromosome"/>
    <property type="evidence" value="ECO:0007669"/>
    <property type="project" value="TreeGrafter"/>
</dbReference>
<organism evidence="4 5">
    <name type="scientific">Malonomonas rubra DSM 5091</name>
    <dbReference type="NCBI Taxonomy" id="1122189"/>
    <lineage>
        <taxon>Bacteria</taxon>
        <taxon>Pseudomonadati</taxon>
        <taxon>Thermodesulfobacteriota</taxon>
        <taxon>Desulfuromonadia</taxon>
        <taxon>Desulfuromonadales</taxon>
        <taxon>Geopsychrobacteraceae</taxon>
        <taxon>Malonomonas</taxon>
    </lineage>
</organism>
<reference evidence="4 5" key="1">
    <citation type="submission" date="2016-11" db="EMBL/GenBank/DDBJ databases">
        <authorList>
            <person name="Jaros S."/>
            <person name="Januszkiewicz K."/>
            <person name="Wedrychowicz H."/>
        </authorList>
    </citation>
    <scope>NUCLEOTIDE SEQUENCE [LARGE SCALE GENOMIC DNA]</scope>
    <source>
        <strain evidence="4 5">DSM 5091</strain>
    </source>
</reference>
<evidence type="ECO:0000313" key="4">
    <source>
        <dbReference type="EMBL" id="SHJ62784.1"/>
    </source>
</evidence>
<dbReference type="Gene3D" id="6.10.250.140">
    <property type="match status" value="1"/>
</dbReference>
<dbReference type="GO" id="GO:0007059">
    <property type="term" value="P:chromosome segregation"/>
    <property type="evidence" value="ECO:0007669"/>
    <property type="project" value="TreeGrafter"/>
</dbReference>
<keyword evidence="5" id="KW-1185">Reference proteome</keyword>
<dbReference type="PANTHER" id="PTHR33375:SF1">
    <property type="entry name" value="CHROMOSOME-PARTITIONING PROTEIN PARB-RELATED"/>
    <property type="match status" value="1"/>
</dbReference>
<dbReference type="SUPFAM" id="SSF110849">
    <property type="entry name" value="ParB/Sulfiredoxin"/>
    <property type="match status" value="1"/>
</dbReference>
<dbReference type="CDD" id="cd16398">
    <property type="entry name" value="KorB_N_like"/>
    <property type="match status" value="1"/>
</dbReference>
<evidence type="ECO:0000259" key="3">
    <source>
        <dbReference type="SMART" id="SM00470"/>
    </source>
</evidence>
<dbReference type="Gene3D" id="1.10.10.730">
    <property type="entry name" value="KorB DNA-binding domain"/>
    <property type="match status" value="1"/>
</dbReference>
<dbReference type="InterPro" id="IPR050336">
    <property type="entry name" value="Chromosome_partition/occlusion"/>
</dbReference>
<dbReference type="STRING" id="1122189.SAMN02745165_02807"/>
<name>A0A1M6KVA2_MALRU</name>
<dbReference type="AlphaFoldDB" id="A0A1M6KVA2"/>
<dbReference type="InterPro" id="IPR003115">
    <property type="entry name" value="ParB_N"/>
</dbReference>
<proteinExistence type="inferred from homology"/>
<dbReference type="SMART" id="SM00470">
    <property type="entry name" value="ParB"/>
    <property type="match status" value="1"/>
</dbReference>
<dbReference type="EMBL" id="FQZT01000011">
    <property type="protein sequence ID" value="SHJ62784.1"/>
    <property type="molecule type" value="Genomic_DNA"/>
</dbReference>
<gene>
    <name evidence="4" type="ORF">SAMN02745165_02807</name>
</gene>
<dbReference type="Pfam" id="PF02195">
    <property type="entry name" value="ParB_N"/>
    <property type="match status" value="1"/>
</dbReference>
<dbReference type="InterPro" id="IPR004437">
    <property type="entry name" value="ParB/RepB/Spo0J"/>
</dbReference>
<feature type="domain" description="ParB-like N-terminal" evidence="3">
    <location>
        <begin position="33"/>
        <end position="121"/>
    </location>
</feature>
<dbReference type="Pfam" id="PF08535">
    <property type="entry name" value="KorB"/>
    <property type="match status" value="1"/>
</dbReference>
<dbReference type="Proteomes" id="UP000184171">
    <property type="component" value="Unassembled WGS sequence"/>
</dbReference>
<dbReference type="PANTHER" id="PTHR33375">
    <property type="entry name" value="CHROMOSOME-PARTITIONING PROTEIN PARB-RELATED"/>
    <property type="match status" value="1"/>
</dbReference>
<sequence>MSNGVDLSGLDQFNSAAFLEDNLLDAANSGHPLLVSLDQISPDPDQPRQDFNPERLEELAASIKERGVKSPISVKPANEDGVYFINHGERRWRAARLAGLAEIPVFIDDDHTGYDQVIENIQREGLTPLEIAHFVERRLEAGDKKGQIARLLGKPASYVSDHAIFFQLPDCVRDLYDSGRCRTIQALASLYRLYKDFPDEVASFLRGERTISNNEVRTLAAELKERKAVAPVEMSETLVEAEGSVEPVAAEDEEKGKSLVRSDALHEADSIDDAGPDLYRQFEAHLRPLIDYLEAVTDPDFREAAGSRLFKLAEKFGG</sequence>
<protein>
    <submittedName>
        <fullName evidence="4">ParB/RepB/Spo0J family partition protein</fullName>
    </submittedName>
</protein>
<dbReference type="RefSeq" id="WP_072909370.1">
    <property type="nucleotide sequence ID" value="NZ_FQZT01000011.1"/>
</dbReference>
<comment type="similarity">
    <text evidence="1">Belongs to the ParB family.</text>
</comment>
<dbReference type="GO" id="GO:0003677">
    <property type="term" value="F:DNA binding"/>
    <property type="evidence" value="ECO:0007669"/>
    <property type="project" value="InterPro"/>
</dbReference>
<feature type="region of interest" description="Disordered" evidence="2">
    <location>
        <begin position="241"/>
        <end position="262"/>
    </location>
</feature>
<evidence type="ECO:0000313" key="5">
    <source>
        <dbReference type="Proteomes" id="UP000184171"/>
    </source>
</evidence>
<evidence type="ECO:0000256" key="2">
    <source>
        <dbReference type="SAM" id="MobiDB-lite"/>
    </source>
</evidence>
<accession>A0A1M6KVA2</accession>